<evidence type="ECO:0000313" key="3">
    <source>
        <dbReference type="Proteomes" id="UP000024635"/>
    </source>
</evidence>
<feature type="compositionally biased region" description="Basic and acidic residues" evidence="1">
    <location>
        <begin position="19"/>
        <end position="29"/>
    </location>
</feature>
<keyword evidence="3" id="KW-1185">Reference proteome</keyword>
<dbReference type="AlphaFoldDB" id="A0A016TD38"/>
<proteinExistence type="predicted"/>
<evidence type="ECO:0000256" key="1">
    <source>
        <dbReference type="SAM" id="MobiDB-lite"/>
    </source>
</evidence>
<accession>A0A016TD38</accession>
<feature type="region of interest" description="Disordered" evidence="1">
    <location>
        <begin position="1"/>
        <end position="30"/>
    </location>
</feature>
<protein>
    <submittedName>
        <fullName evidence="2">Uncharacterized protein</fullName>
    </submittedName>
</protein>
<gene>
    <name evidence="2" type="primary">Acey_s0114.g438</name>
    <name evidence="2" type="ORF">Y032_0114g438</name>
</gene>
<name>A0A016TD38_9BILA</name>
<comment type="caution">
    <text evidence="2">The sequence shown here is derived from an EMBL/GenBank/DDBJ whole genome shotgun (WGS) entry which is preliminary data.</text>
</comment>
<dbReference type="EMBL" id="JARK01001450">
    <property type="protein sequence ID" value="EYC00611.1"/>
    <property type="molecule type" value="Genomic_DNA"/>
</dbReference>
<feature type="compositionally biased region" description="Polar residues" evidence="1">
    <location>
        <begin position="1"/>
        <end position="14"/>
    </location>
</feature>
<feature type="region of interest" description="Disordered" evidence="1">
    <location>
        <begin position="46"/>
        <end position="71"/>
    </location>
</feature>
<organism evidence="2 3">
    <name type="scientific">Ancylostoma ceylanicum</name>
    <dbReference type="NCBI Taxonomy" id="53326"/>
    <lineage>
        <taxon>Eukaryota</taxon>
        <taxon>Metazoa</taxon>
        <taxon>Ecdysozoa</taxon>
        <taxon>Nematoda</taxon>
        <taxon>Chromadorea</taxon>
        <taxon>Rhabditida</taxon>
        <taxon>Rhabditina</taxon>
        <taxon>Rhabditomorpha</taxon>
        <taxon>Strongyloidea</taxon>
        <taxon>Ancylostomatidae</taxon>
        <taxon>Ancylostomatinae</taxon>
        <taxon>Ancylostoma</taxon>
    </lineage>
</organism>
<dbReference type="Proteomes" id="UP000024635">
    <property type="component" value="Unassembled WGS sequence"/>
</dbReference>
<evidence type="ECO:0000313" key="2">
    <source>
        <dbReference type="EMBL" id="EYC00611.1"/>
    </source>
</evidence>
<sequence>MISIQENQGNQGINGDSARGAREARETAELRNGMVTARCFQAAPIDDREGEAKRARSSTSGKEEGWRLRGRTHQPISPLPLVCLIYPYPSSMSSSIRINCL</sequence>
<reference evidence="3" key="1">
    <citation type="journal article" date="2015" name="Nat. Genet.">
        <title>The genome and transcriptome of the zoonotic hookworm Ancylostoma ceylanicum identify infection-specific gene families.</title>
        <authorList>
            <person name="Schwarz E.M."/>
            <person name="Hu Y."/>
            <person name="Antoshechkin I."/>
            <person name="Miller M.M."/>
            <person name="Sternberg P.W."/>
            <person name="Aroian R.V."/>
        </authorList>
    </citation>
    <scope>NUCLEOTIDE SEQUENCE</scope>
    <source>
        <strain evidence="3">HY135</strain>
    </source>
</reference>